<dbReference type="AlphaFoldDB" id="A0A2P2PSQ1"/>
<reference evidence="1" key="1">
    <citation type="submission" date="2018-02" db="EMBL/GenBank/DDBJ databases">
        <title>Rhizophora mucronata_Transcriptome.</title>
        <authorList>
            <person name="Meera S.P."/>
            <person name="Sreeshan A."/>
            <person name="Augustine A."/>
        </authorList>
    </citation>
    <scope>NUCLEOTIDE SEQUENCE</scope>
    <source>
        <tissue evidence="1">Leaf</tissue>
    </source>
</reference>
<proteinExistence type="predicted"/>
<dbReference type="EMBL" id="GGEC01077284">
    <property type="protein sequence ID" value="MBX57768.1"/>
    <property type="molecule type" value="Transcribed_RNA"/>
</dbReference>
<name>A0A2P2PSQ1_RHIMU</name>
<evidence type="ECO:0000313" key="1">
    <source>
        <dbReference type="EMBL" id="MBX57768.1"/>
    </source>
</evidence>
<protein>
    <submittedName>
        <fullName evidence="1">Uncharacterized protein</fullName>
    </submittedName>
</protein>
<organism evidence="1">
    <name type="scientific">Rhizophora mucronata</name>
    <name type="common">Asiatic mangrove</name>
    <dbReference type="NCBI Taxonomy" id="61149"/>
    <lineage>
        <taxon>Eukaryota</taxon>
        <taxon>Viridiplantae</taxon>
        <taxon>Streptophyta</taxon>
        <taxon>Embryophyta</taxon>
        <taxon>Tracheophyta</taxon>
        <taxon>Spermatophyta</taxon>
        <taxon>Magnoliopsida</taxon>
        <taxon>eudicotyledons</taxon>
        <taxon>Gunneridae</taxon>
        <taxon>Pentapetalae</taxon>
        <taxon>rosids</taxon>
        <taxon>fabids</taxon>
        <taxon>Malpighiales</taxon>
        <taxon>Rhizophoraceae</taxon>
        <taxon>Rhizophora</taxon>
    </lineage>
</organism>
<accession>A0A2P2PSQ1</accession>
<sequence length="26" mass="2929">MSLPYIAKQACKPVEKLSQLIYCTEA</sequence>